<dbReference type="Pfam" id="PF13563">
    <property type="entry name" value="2_5_RNA_ligase2"/>
    <property type="match status" value="1"/>
</dbReference>
<keyword evidence="1" id="KW-0378">Hydrolase</keyword>
<dbReference type="InterPro" id="IPR004175">
    <property type="entry name" value="RNA_CPDase"/>
</dbReference>
<reference evidence="3" key="1">
    <citation type="journal article" date="2014" name="Soil Biol. Biochem.">
        <title>Structure and function of bacterial communities in ageing soils: Insights from the Mendocino ecological staircase.</title>
        <authorList>
            <person name="Uroz S."/>
            <person name="Tech J.J."/>
            <person name="Sawaya N.A."/>
            <person name="Frey-Klett P."/>
            <person name="Leveau J.H.J."/>
        </authorList>
    </citation>
    <scope>NUCLEOTIDE SEQUENCE [LARGE SCALE GENOMIC DNA]</scope>
    <source>
        <strain evidence="3">Cal35</strain>
    </source>
</reference>
<dbReference type="RefSeq" id="WP_038483876.1">
    <property type="nucleotide sequence ID" value="NZ_CP009962.1"/>
</dbReference>
<keyword evidence="3" id="KW-1185">Reference proteome</keyword>
<dbReference type="HOGENOM" id="CLU_081251_2_0_4"/>
<accession>A0A0A1F672</accession>
<dbReference type="Proteomes" id="UP000030302">
    <property type="component" value="Chromosome"/>
</dbReference>
<evidence type="ECO:0000256" key="1">
    <source>
        <dbReference type="ARBA" id="ARBA00022801"/>
    </source>
</evidence>
<dbReference type="PANTHER" id="PTHR35561">
    <property type="entry name" value="RNA 2',3'-CYCLIC PHOSPHODIESTERASE"/>
    <property type="match status" value="1"/>
</dbReference>
<dbReference type="PANTHER" id="PTHR35561:SF1">
    <property type="entry name" value="RNA 2',3'-CYCLIC PHOSPHODIESTERASE"/>
    <property type="match status" value="1"/>
</dbReference>
<proteinExistence type="predicted"/>
<name>A0A0A1F672_9BURK</name>
<dbReference type="GO" id="GO:0016874">
    <property type="term" value="F:ligase activity"/>
    <property type="evidence" value="ECO:0007669"/>
    <property type="project" value="UniProtKB-KW"/>
</dbReference>
<dbReference type="KEGG" id="care:LT85_0029"/>
<evidence type="ECO:0000313" key="2">
    <source>
        <dbReference type="EMBL" id="AIY39189.1"/>
    </source>
</evidence>
<dbReference type="STRING" id="279058.LT85_0029"/>
<gene>
    <name evidence="2" type="ORF">LT85_0029</name>
</gene>
<dbReference type="OrthoDB" id="7061261at2"/>
<organism evidence="2 3">
    <name type="scientific">Collimonas arenae</name>
    <dbReference type="NCBI Taxonomy" id="279058"/>
    <lineage>
        <taxon>Bacteria</taxon>
        <taxon>Pseudomonadati</taxon>
        <taxon>Pseudomonadota</taxon>
        <taxon>Betaproteobacteria</taxon>
        <taxon>Burkholderiales</taxon>
        <taxon>Oxalobacteraceae</taxon>
        <taxon>Collimonas</taxon>
    </lineage>
</organism>
<dbReference type="EMBL" id="CP009962">
    <property type="protein sequence ID" value="AIY39189.1"/>
    <property type="molecule type" value="Genomic_DNA"/>
</dbReference>
<dbReference type="GO" id="GO:0008664">
    <property type="term" value="F:RNA 2',3'-cyclic 3'-phosphodiesterase activity"/>
    <property type="evidence" value="ECO:0007669"/>
    <property type="project" value="InterPro"/>
</dbReference>
<dbReference type="GO" id="GO:0004113">
    <property type="term" value="F:2',3'-cyclic-nucleotide 3'-phosphodiesterase activity"/>
    <property type="evidence" value="ECO:0007669"/>
    <property type="project" value="InterPro"/>
</dbReference>
<sequence>MPHDKPLPGVASPPQPTDRIFFAIVPDTAVAARVEKLAENLRQQHDLHGSLIDVEHLHITVLFVGNYVGYPQDTVNAASWAASHVIQAPFRVQLNHVLTFANKSGVVRRYPTVLCGDEGVLGVETLHRNLSDALHRCGFMRRPSTMTPHMTLLYDREKIVAQAVPPIEFDVGEFVLLNRHIGQRRQYTVLGRWPLHDQSSR</sequence>
<dbReference type="AlphaFoldDB" id="A0A0A1F672"/>
<dbReference type="Gene3D" id="3.90.1140.10">
    <property type="entry name" value="Cyclic phosphodiesterase"/>
    <property type="match status" value="1"/>
</dbReference>
<dbReference type="InterPro" id="IPR009097">
    <property type="entry name" value="Cyclic_Pdiesterase"/>
</dbReference>
<keyword evidence="2" id="KW-0436">Ligase</keyword>
<dbReference type="SUPFAM" id="SSF55144">
    <property type="entry name" value="LigT-like"/>
    <property type="match status" value="1"/>
</dbReference>
<evidence type="ECO:0000313" key="3">
    <source>
        <dbReference type="Proteomes" id="UP000030302"/>
    </source>
</evidence>
<dbReference type="EC" id="6.-.-.-" evidence="2"/>
<protein>
    <submittedName>
        <fullName evidence="2">Putative ligase protein</fullName>
        <ecNumber evidence="2">6.-.-.-</ecNumber>
    </submittedName>
</protein>